<evidence type="ECO:0000313" key="1">
    <source>
        <dbReference type="EMBL" id="SBT54197.1"/>
    </source>
</evidence>
<accession>A0A1A9AHV5</accession>
<dbReference type="InterPro" id="IPR008780">
    <property type="entry name" value="Plasmodium_Vir"/>
</dbReference>
<dbReference type="EMBL" id="FLRE01001298">
    <property type="protein sequence ID" value="SBT56172.1"/>
    <property type="molecule type" value="Genomic_DNA"/>
</dbReference>
<proteinExistence type="predicted"/>
<reference evidence="3 4" key="1">
    <citation type="submission" date="2016-05" db="EMBL/GenBank/DDBJ databases">
        <authorList>
            <person name="Naeem Raeece"/>
        </authorList>
    </citation>
    <scope>NUCLEOTIDE SEQUENCE [LARGE SCALE GENOMIC DNA]</scope>
</reference>
<name>A0A1A9AHV5_PLAOA</name>
<gene>
    <name evidence="1" type="ORF">POVWA1_066000</name>
    <name evidence="2" type="ORF">POVWA2_071920</name>
</gene>
<dbReference type="EMBL" id="FLRD01000475">
    <property type="protein sequence ID" value="SBT54197.1"/>
    <property type="molecule type" value="Genomic_DNA"/>
</dbReference>
<dbReference type="AlphaFoldDB" id="A0A1A9AHV5"/>
<evidence type="ECO:0000313" key="3">
    <source>
        <dbReference type="Proteomes" id="UP000078550"/>
    </source>
</evidence>
<organism evidence="2 3">
    <name type="scientific">Plasmodium ovale wallikeri</name>
    <dbReference type="NCBI Taxonomy" id="864142"/>
    <lineage>
        <taxon>Eukaryota</taxon>
        <taxon>Sar</taxon>
        <taxon>Alveolata</taxon>
        <taxon>Apicomplexa</taxon>
        <taxon>Aconoidasida</taxon>
        <taxon>Haemosporida</taxon>
        <taxon>Plasmodiidae</taxon>
        <taxon>Plasmodium</taxon>
        <taxon>Plasmodium (Plasmodium)</taxon>
    </lineage>
</organism>
<keyword evidence="4" id="KW-1185">Reference proteome</keyword>
<evidence type="ECO:0000313" key="4">
    <source>
        <dbReference type="Proteomes" id="UP000078555"/>
    </source>
</evidence>
<dbReference type="Proteomes" id="UP000078555">
    <property type="component" value="Unassembled WGS sequence"/>
</dbReference>
<sequence>MESDDQDERYVFFKEYGFNYDIYEDIKGSAGDDYESFPNNVIPEDRSDNPSIKVDCLRLNKYLMKFENNEQCQNNNCCEYINYFLNNAARTYNDSKESIFNIYITYMNRNSDNTIMKLCVPNIKFMEQTKYDKIFKLYNSYEICQLFNSNKYNTTACSLAKSCATAYNKILTTYQNPDDKIFCKALKDFAENIEENYLTSKMQCSGESLNLTSYPESCTQLLENVERSTSSMVQQDGMLEGQVRSEEPSDPQGEKMIEILADDTTSPSSFDTTLPISLFSSGAGVLLILLSFYKFTPIGQWLKLRTQGFGGITKNFDEKLYEMQQPTSEYDERNSEYNGYNIAYNSL</sequence>
<protein>
    <submittedName>
        <fullName evidence="2">PIR Superfamily Protein</fullName>
    </submittedName>
</protein>
<evidence type="ECO:0000313" key="2">
    <source>
        <dbReference type="EMBL" id="SBT56172.1"/>
    </source>
</evidence>
<dbReference type="Pfam" id="PF05795">
    <property type="entry name" value="Plasmodium_Vir"/>
    <property type="match status" value="1"/>
</dbReference>
<reference evidence="2" key="2">
    <citation type="submission" date="2016-05" db="EMBL/GenBank/DDBJ databases">
        <authorList>
            <person name="Lavstsen T."/>
            <person name="Jespersen J.S."/>
        </authorList>
    </citation>
    <scope>NUCLEOTIDE SEQUENCE [LARGE SCALE GENOMIC DNA]</scope>
</reference>
<dbReference type="Proteomes" id="UP000078550">
    <property type="component" value="Unassembled WGS sequence"/>
</dbReference>